<keyword evidence="3" id="KW-1185">Reference proteome</keyword>
<dbReference type="KEGG" id="amn:RAM_06040"/>
<dbReference type="Proteomes" id="UP000006138">
    <property type="component" value="Chromosome"/>
</dbReference>
<sequence length="52" mass="5177">MFIGAGAAAGTWPDGEAAGGAGRPAGLGIGSRVDTSTEVFSGSWTLRPLRSR</sequence>
<name>A0A9R0NSA9_AMYMS</name>
<evidence type="ECO:0000313" key="2">
    <source>
        <dbReference type="EMBL" id="AEK39700.1"/>
    </source>
</evidence>
<gene>
    <name evidence="2" type="ordered locus">RAM_06040</name>
</gene>
<dbReference type="EMBL" id="CP002896">
    <property type="protein sequence ID" value="AEK39700.1"/>
    <property type="molecule type" value="Genomic_DNA"/>
</dbReference>
<evidence type="ECO:0000313" key="3">
    <source>
        <dbReference type="Proteomes" id="UP000006138"/>
    </source>
</evidence>
<evidence type="ECO:0000256" key="1">
    <source>
        <dbReference type="SAM" id="MobiDB-lite"/>
    </source>
</evidence>
<organism evidence="2 3">
    <name type="scientific">Amycolatopsis mediterranei (strain S699)</name>
    <name type="common">Nocardia mediterranei</name>
    <dbReference type="NCBI Taxonomy" id="713604"/>
    <lineage>
        <taxon>Bacteria</taxon>
        <taxon>Bacillati</taxon>
        <taxon>Actinomycetota</taxon>
        <taxon>Actinomycetes</taxon>
        <taxon>Pseudonocardiales</taxon>
        <taxon>Pseudonocardiaceae</taxon>
        <taxon>Amycolatopsis</taxon>
    </lineage>
</organism>
<protein>
    <submittedName>
        <fullName evidence="2">Uncharacterized protein</fullName>
    </submittedName>
</protein>
<proteinExistence type="predicted"/>
<feature type="region of interest" description="Disordered" evidence="1">
    <location>
        <begin position="1"/>
        <end position="23"/>
    </location>
</feature>
<accession>A0A9R0NSA9</accession>
<reference evidence="2 3" key="1">
    <citation type="journal article" date="2011" name="J. Bacteriol.">
        <title>Whole genome sequence of the rifamycin B-producing strain Amycolatopsis mediterranei S699.</title>
        <authorList>
            <person name="Verma M."/>
            <person name="Kaur J."/>
            <person name="Kumar M."/>
            <person name="Kumari K."/>
            <person name="Saxena A."/>
            <person name="Anand S."/>
            <person name="Nigam A."/>
            <person name="Ravi V."/>
            <person name="Raghuvanshi S."/>
            <person name="Khurana P."/>
            <person name="Tyagi A.K."/>
            <person name="Khurana J.P."/>
            <person name="Lal R."/>
        </authorList>
    </citation>
    <scope>NUCLEOTIDE SEQUENCE [LARGE SCALE GENOMIC DNA]</scope>
    <source>
        <strain evidence="2 3">S699</strain>
    </source>
</reference>
<dbReference type="AlphaFoldDB" id="A0A9R0NSA9"/>